<dbReference type="AlphaFoldDB" id="A0A2U2PH08"/>
<dbReference type="Gene3D" id="2.120.10.30">
    <property type="entry name" value="TolB, C-terminal domain"/>
    <property type="match status" value="1"/>
</dbReference>
<proteinExistence type="predicted"/>
<dbReference type="Proteomes" id="UP000245647">
    <property type="component" value="Unassembled WGS sequence"/>
</dbReference>
<reference evidence="2 3" key="1">
    <citation type="submission" date="2018-04" db="EMBL/GenBank/DDBJ databases">
        <title>Pedobacter chongqingensis sp. nov., isolated from a rottenly hemp rope.</title>
        <authorList>
            <person name="Cai Y."/>
        </authorList>
    </citation>
    <scope>NUCLEOTIDE SEQUENCE [LARGE SCALE GENOMIC DNA]</scope>
    <source>
        <strain evidence="2 3">FJ4-8</strain>
    </source>
</reference>
<dbReference type="InterPro" id="IPR011042">
    <property type="entry name" value="6-blade_b-propeller_TolB-like"/>
</dbReference>
<keyword evidence="3" id="KW-1185">Reference proteome</keyword>
<feature type="domain" description="Glucose/Sorbosone dehydrogenase" evidence="1">
    <location>
        <begin position="394"/>
        <end position="471"/>
    </location>
</feature>
<gene>
    <name evidence="2" type="ORF">DDR33_09570</name>
</gene>
<organism evidence="2 3">
    <name type="scientific">Pararcticibacter amylolyticus</name>
    <dbReference type="NCBI Taxonomy" id="2173175"/>
    <lineage>
        <taxon>Bacteria</taxon>
        <taxon>Pseudomonadati</taxon>
        <taxon>Bacteroidota</taxon>
        <taxon>Sphingobacteriia</taxon>
        <taxon>Sphingobacteriales</taxon>
        <taxon>Sphingobacteriaceae</taxon>
        <taxon>Pararcticibacter</taxon>
    </lineage>
</organism>
<dbReference type="InterPro" id="IPR011041">
    <property type="entry name" value="Quinoprot_gluc/sorb_DH_b-prop"/>
</dbReference>
<dbReference type="EMBL" id="QEAS01000007">
    <property type="protein sequence ID" value="PWG80705.1"/>
    <property type="molecule type" value="Genomic_DNA"/>
</dbReference>
<dbReference type="PANTHER" id="PTHR19328">
    <property type="entry name" value="HEDGEHOG-INTERACTING PROTEIN"/>
    <property type="match status" value="1"/>
</dbReference>
<evidence type="ECO:0000313" key="3">
    <source>
        <dbReference type="Proteomes" id="UP000245647"/>
    </source>
</evidence>
<dbReference type="PANTHER" id="PTHR19328:SF13">
    <property type="entry name" value="HIPL1 PROTEIN"/>
    <property type="match status" value="1"/>
</dbReference>
<dbReference type="InterPro" id="IPR012938">
    <property type="entry name" value="Glc/Sorbosone_DH"/>
</dbReference>
<sequence length="582" mass="64556">MIFMEQKPYFLFIVLLFLCAVSYGQKLTGPHGEEFKSRIIAKGLSDPWEVISGPDNFLWITESKGYVVSRINPKNGEKTVLLDLNDKKNFPRYDKIPDSADKGKPWPQGGLMGMALHPQLLNGMPYVYLVYIYNDAAAGSPDNGGKPNLGGHFFTGRIVCYQYDPKKQTLTNPVVVCDTIPQSNDHNGGRLAIAPVDGTDYLFYSVGDMGAGQFDNGGRENHAQNTQKYEGKILRFNVLPDNDLDVYDRWIPNDNPFNNDRQNAVWSYGHRNAQGLASATINGKTRLYSSEHGPFSDDEINIIERGKNYGHPLIIGYNDNNYNGFAAAVSDRKDLPGQWHTTYPDILSEEQNAEKIGADIFRAPVKSMYVAEGSRLKEIFSATRDKTGEKPDWPAVAPSGIDVYTSGGIPGWKNSLLVTSLKEGRIIRLRLNKNGDGISGDTISYFNARARYRDVAVSPDGKSIYALTDSSSVTSGPSEEEPEGSSLRGCLLEFTWHKGGADLEELEEQAITVEDQKSAKKLLKDLVKSIKAMDGGTARKVITSPEMKLAFNLLIKRRLSDDDIQLTKKLTSSLVSNIREKN</sequence>
<comment type="caution">
    <text evidence="2">The sequence shown here is derived from an EMBL/GenBank/DDBJ whole genome shotgun (WGS) entry which is preliminary data.</text>
</comment>
<protein>
    <recommendedName>
        <fullName evidence="1">Glucose/Sorbosone dehydrogenase domain-containing protein</fullName>
    </recommendedName>
</protein>
<evidence type="ECO:0000313" key="2">
    <source>
        <dbReference type="EMBL" id="PWG80705.1"/>
    </source>
</evidence>
<accession>A0A2U2PH08</accession>
<evidence type="ECO:0000259" key="1">
    <source>
        <dbReference type="Pfam" id="PF07995"/>
    </source>
</evidence>
<dbReference type="Pfam" id="PF07995">
    <property type="entry name" value="GSDH"/>
    <property type="match status" value="2"/>
</dbReference>
<feature type="domain" description="Glucose/Sorbosone dehydrogenase" evidence="1">
    <location>
        <begin position="45"/>
        <end position="325"/>
    </location>
</feature>
<name>A0A2U2PH08_9SPHI</name>
<dbReference type="SUPFAM" id="SSF50952">
    <property type="entry name" value="Soluble quinoprotein glucose dehydrogenase"/>
    <property type="match status" value="1"/>
</dbReference>